<evidence type="ECO:0000256" key="6">
    <source>
        <dbReference type="ARBA" id="ARBA00022777"/>
    </source>
</evidence>
<dbReference type="Pfam" id="PF00512">
    <property type="entry name" value="HisKA"/>
    <property type="match status" value="1"/>
</dbReference>
<evidence type="ECO:0000313" key="14">
    <source>
        <dbReference type="Proteomes" id="UP000198935"/>
    </source>
</evidence>
<dbReference type="EC" id="2.7.13.3" evidence="2"/>
<dbReference type="Pfam" id="PF08447">
    <property type="entry name" value="PAS_3"/>
    <property type="match status" value="1"/>
</dbReference>
<evidence type="ECO:0000256" key="2">
    <source>
        <dbReference type="ARBA" id="ARBA00012438"/>
    </source>
</evidence>
<keyword evidence="8" id="KW-0749">Sporulation</keyword>
<dbReference type="InterPro" id="IPR036890">
    <property type="entry name" value="HATPase_C_sf"/>
</dbReference>
<dbReference type="InterPro" id="IPR004358">
    <property type="entry name" value="Sig_transdc_His_kin-like_C"/>
</dbReference>
<dbReference type="Proteomes" id="UP000198935">
    <property type="component" value="Unassembled WGS sequence"/>
</dbReference>
<dbReference type="PANTHER" id="PTHR43065">
    <property type="entry name" value="SENSOR HISTIDINE KINASE"/>
    <property type="match status" value="1"/>
</dbReference>
<evidence type="ECO:0000256" key="8">
    <source>
        <dbReference type="ARBA" id="ARBA00022969"/>
    </source>
</evidence>
<dbReference type="PROSITE" id="PS50109">
    <property type="entry name" value="HIS_KIN"/>
    <property type="match status" value="1"/>
</dbReference>
<name>A0A1H3UM20_9BACI</name>
<dbReference type="OrthoDB" id="9815750at2"/>
<dbReference type="STRING" id="1503961.SAMN05421736_12343"/>
<reference evidence="14" key="1">
    <citation type="submission" date="2016-10" db="EMBL/GenBank/DDBJ databases">
        <authorList>
            <person name="Varghese N."/>
            <person name="Submissions S."/>
        </authorList>
    </citation>
    <scope>NUCLEOTIDE SEQUENCE [LARGE SCALE GENOMIC DNA]</scope>
    <source>
        <strain evidence="14">SP</strain>
    </source>
</reference>
<dbReference type="CDD" id="cd00130">
    <property type="entry name" value="PAS"/>
    <property type="match status" value="2"/>
</dbReference>
<dbReference type="PROSITE" id="PS50112">
    <property type="entry name" value="PAS"/>
    <property type="match status" value="2"/>
</dbReference>
<dbReference type="SMART" id="SM00387">
    <property type="entry name" value="HATPase_c"/>
    <property type="match status" value="1"/>
</dbReference>
<dbReference type="InterPro" id="IPR003594">
    <property type="entry name" value="HATPase_dom"/>
</dbReference>
<dbReference type="InterPro" id="IPR000700">
    <property type="entry name" value="PAS-assoc_C"/>
</dbReference>
<dbReference type="SMART" id="SM00388">
    <property type="entry name" value="HisKA"/>
    <property type="match status" value="1"/>
</dbReference>
<keyword evidence="3" id="KW-0597">Phosphoprotein</keyword>
<dbReference type="InterPro" id="IPR013655">
    <property type="entry name" value="PAS_fold_3"/>
</dbReference>
<dbReference type="SMART" id="SM00091">
    <property type="entry name" value="PAS"/>
    <property type="match status" value="2"/>
</dbReference>
<dbReference type="InterPro" id="IPR035965">
    <property type="entry name" value="PAS-like_dom_sf"/>
</dbReference>
<dbReference type="AlphaFoldDB" id="A0A1H3UM20"/>
<feature type="domain" description="PAC" evidence="12">
    <location>
        <begin position="90"/>
        <end position="140"/>
    </location>
</feature>
<dbReference type="InterPro" id="IPR000014">
    <property type="entry name" value="PAS"/>
</dbReference>
<accession>A0A1H3UM20</accession>
<dbReference type="GO" id="GO:0006355">
    <property type="term" value="P:regulation of DNA-templated transcription"/>
    <property type="evidence" value="ECO:0007669"/>
    <property type="project" value="InterPro"/>
</dbReference>
<keyword evidence="9" id="KW-0902">Two-component regulatory system</keyword>
<dbReference type="NCBIfam" id="TIGR00229">
    <property type="entry name" value="sensory_box"/>
    <property type="match status" value="2"/>
</dbReference>
<dbReference type="PROSITE" id="PS50113">
    <property type="entry name" value="PAC"/>
    <property type="match status" value="1"/>
</dbReference>
<dbReference type="CDD" id="cd00082">
    <property type="entry name" value="HisKA"/>
    <property type="match status" value="1"/>
</dbReference>
<dbReference type="FunFam" id="1.10.287.130:FF:000040">
    <property type="entry name" value="PAS domain-containing sensor histidine kinase"/>
    <property type="match status" value="1"/>
</dbReference>
<comment type="catalytic activity">
    <reaction evidence="1">
        <text>ATP + protein L-histidine = ADP + protein N-phospho-L-histidine.</text>
        <dbReference type="EC" id="2.7.13.3"/>
    </reaction>
</comment>
<evidence type="ECO:0000256" key="3">
    <source>
        <dbReference type="ARBA" id="ARBA00022553"/>
    </source>
</evidence>
<dbReference type="SUPFAM" id="SSF47384">
    <property type="entry name" value="Homodimeric domain of signal transducing histidine kinase"/>
    <property type="match status" value="1"/>
</dbReference>
<dbReference type="Gene3D" id="3.30.565.10">
    <property type="entry name" value="Histidine kinase-like ATPase, C-terminal domain"/>
    <property type="match status" value="1"/>
</dbReference>
<gene>
    <name evidence="13" type="ORF">SAMN05421736_12343</name>
</gene>
<dbReference type="GO" id="GO:0030435">
    <property type="term" value="P:sporulation resulting in formation of a cellular spore"/>
    <property type="evidence" value="ECO:0007669"/>
    <property type="project" value="UniProtKB-KW"/>
</dbReference>
<dbReference type="CDD" id="cd00075">
    <property type="entry name" value="HATPase"/>
    <property type="match status" value="1"/>
</dbReference>
<dbReference type="GO" id="GO:0005524">
    <property type="term" value="F:ATP binding"/>
    <property type="evidence" value="ECO:0007669"/>
    <property type="project" value="UniProtKB-KW"/>
</dbReference>
<evidence type="ECO:0000256" key="1">
    <source>
        <dbReference type="ARBA" id="ARBA00000085"/>
    </source>
</evidence>
<dbReference type="Gene3D" id="1.10.287.130">
    <property type="match status" value="1"/>
</dbReference>
<keyword evidence="5" id="KW-0547">Nucleotide-binding</keyword>
<evidence type="ECO:0000313" key="13">
    <source>
        <dbReference type="EMBL" id="SDZ63407.1"/>
    </source>
</evidence>
<evidence type="ECO:0000256" key="9">
    <source>
        <dbReference type="ARBA" id="ARBA00023012"/>
    </source>
</evidence>
<evidence type="ECO:0000256" key="4">
    <source>
        <dbReference type="ARBA" id="ARBA00022679"/>
    </source>
</evidence>
<feature type="domain" description="PAS" evidence="11">
    <location>
        <begin position="16"/>
        <end position="76"/>
    </location>
</feature>
<dbReference type="PRINTS" id="PR00344">
    <property type="entry name" value="BCTRLSENSOR"/>
</dbReference>
<dbReference type="Pfam" id="PF00989">
    <property type="entry name" value="PAS"/>
    <property type="match status" value="1"/>
</dbReference>
<evidence type="ECO:0000256" key="7">
    <source>
        <dbReference type="ARBA" id="ARBA00022840"/>
    </source>
</evidence>
<dbReference type="InterPro" id="IPR013767">
    <property type="entry name" value="PAS_fold"/>
</dbReference>
<dbReference type="PANTHER" id="PTHR43065:SF10">
    <property type="entry name" value="PEROXIDE STRESS-ACTIVATED HISTIDINE KINASE MAK3"/>
    <property type="match status" value="1"/>
</dbReference>
<dbReference type="SUPFAM" id="SSF55874">
    <property type="entry name" value="ATPase domain of HSP90 chaperone/DNA topoisomerase II/histidine kinase"/>
    <property type="match status" value="1"/>
</dbReference>
<dbReference type="Pfam" id="PF02518">
    <property type="entry name" value="HATPase_c"/>
    <property type="match status" value="1"/>
</dbReference>
<dbReference type="EMBL" id="FNPI01000023">
    <property type="protein sequence ID" value="SDZ63407.1"/>
    <property type="molecule type" value="Genomic_DNA"/>
</dbReference>
<keyword evidence="7" id="KW-0067">ATP-binding</keyword>
<sequence length="480" mass="55174">MLNNNGKKAFINIQEEFERYRRLMNYATDLFTTHSVEDCSIIYASPSVKSVLGYRPDELIGKKLADLCHPNDIEKITVLFSKIECQQAEMRTEYRIRRKEGDYIWFETACIKDGKEDAKELLCISKDITSYKITEQELEESKEKYELLIENFQDTVGIVTKDGYWIYINDAGRKLFGVTRKEEIIGKNIMEFIVPKERERLKNELSKTALSKSIDITVLRTDNKMKAVDMKFLPSLYRERQTFQIVLRDVTEQKKAEEIIYQKEKLSVIGQLAAGIAHEIRNPLTAVKGFTQLLKTEESNEYLDIMMEEMERIEQIVSDLLVLGKPQAANIEMVNIKRILQRTISLFHAEAMLHNIEIVQELDLSDPYIEGEADKLKQVLINLIKNAMESMPKGGEIIIRAKQLPSEEILIQVMDNGVGIPPERIEKLGEPFFSNKEKGTGLGLMICNRIIKNHKGKMEIDSEVNKGTTISITLHKKIAS</sequence>
<organism evidence="13 14">
    <name type="scientific">Evansella caseinilytica</name>
    <dbReference type="NCBI Taxonomy" id="1503961"/>
    <lineage>
        <taxon>Bacteria</taxon>
        <taxon>Bacillati</taxon>
        <taxon>Bacillota</taxon>
        <taxon>Bacilli</taxon>
        <taxon>Bacillales</taxon>
        <taxon>Bacillaceae</taxon>
        <taxon>Evansella</taxon>
    </lineage>
</organism>
<dbReference type="InterPro" id="IPR005467">
    <property type="entry name" value="His_kinase_dom"/>
</dbReference>
<dbReference type="InterPro" id="IPR003661">
    <property type="entry name" value="HisK_dim/P_dom"/>
</dbReference>
<evidence type="ECO:0000259" key="10">
    <source>
        <dbReference type="PROSITE" id="PS50109"/>
    </source>
</evidence>
<evidence type="ECO:0000256" key="5">
    <source>
        <dbReference type="ARBA" id="ARBA00022741"/>
    </source>
</evidence>
<proteinExistence type="predicted"/>
<keyword evidence="6 13" id="KW-0418">Kinase</keyword>
<dbReference type="InterPro" id="IPR036097">
    <property type="entry name" value="HisK_dim/P_sf"/>
</dbReference>
<feature type="domain" description="Histidine kinase" evidence="10">
    <location>
        <begin position="275"/>
        <end position="478"/>
    </location>
</feature>
<dbReference type="Gene3D" id="3.30.450.20">
    <property type="entry name" value="PAS domain"/>
    <property type="match status" value="2"/>
</dbReference>
<evidence type="ECO:0000259" key="11">
    <source>
        <dbReference type="PROSITE" id="PS50112"/>
    </source>
</evidence>
<dbReference type="GO" id="GO:0000155">
    <property type="term" value="F:phosphorelay sensor kinase activity"/>
    <property type="evidence" value="ECO:0007669"/>
    <property type="project" value="InterPro"/>
</dbReference>
<keyword evidence="14" id="KW-1185">Reference proteome</keyword>
<feature type="domain" description="PAS" evidence="11">
    <location>
        <begin position="141"/>
        <end position="212"/>
    </location>
</feature>
<evidence type="ECO:0000259" key="12">
    <source>
        <dbReference type="PROSITE" id="PS50113"/>
    </source>
</evidence>
<protein>
    <recommendedName>
        <fullName evidence="2">histidine kinase</fullName>
        <ecNumber evidence="2">2.7.13.3</ecNumber>
    </recommendedName>
</protein>
<keyword evidence="4" id="KW-0808">Transferase</keyword>
<dbReference type="SUPFAM" id="SSF55785">
    <property type="entry name" value="PYP-like sensor domain (PAS domain)"/>
    <property type="match status" value="2"/>
</dbReference>